<accession>A0A8J3VLG4</accession>
<proteinExistence type="predicted"/>
<evidence type="ECO:0008006" key="3">
    <source>
        <dbReference type="Google" id="ProtNLM"/>
    </source>
</evidence>
<protein>
    <recommendedName>
        <fullName evidence="3">Polymerase nucleotidyl transferase domain-containing protein</fullName>
    </recommendedName>
</protein>
<evidence type="ECO:0000313" key="2">
    <source>
        <dbReference type="Proteomes" id="UP000612899"/>
    </source>
</evidence>
<evidence type="ECO:0000313" key="1">
    <source>
        <dbReference type="EMBL" id="GIH10810.1"/>
    </source>
</evidence>
<gene>
    <name evidence="1" type="ORF">Rhe02_88770</name>
</gene>
<dbReference type="AlphaFoldDB" id="A0A8J3VLG4"/>
<comment type="caution">
    <text evidence="1">The sequence shown here is derived from an EMBL/GenBank/DDBJ whole genome shotgun (WGS) entry which is preliminary data.</text>
</comment>
<dbReference type="InterPro" id="IPR043519">
    <property type="entry name" value="NT_sf"/>
</dbReference>
<name>A0A8J3VLG4_9ACTN</name>
<dbReference type="Proteomes" id="UP000612899">
    <property type="component" value="Unassembled WGS sequence"/>
</dbReference>
<dbReference type="EMBL" id="BONY01000107">
    <property type="protein sequence ID" value="GIH10810.1"/>
    <property type="molecule type" value="Genomic_DNA"/>
</dbReference>
<keyword evidence="2" id="KW-1185">Reference proteome</keyword>
<dbReference type="SUPFAM" id="SSF81301">
    <property type="entry name" value="Nucleotidyltransferase"/>
    <property type="match status" value="1"/>
</dbReference>
<reference evidence="1" key="1">
    <citation type="submission" date="2021-01" db="EMBL/GenBank/DDBJ databases">
        <title>Whole genome shotgun sequence of Rhizocola hellebori NBRC 109834.</title>
        <authorList>
            <person name="Komaki H."/>
            <person name="Tamura T."/>
        </authorList>
    </citation>
    <scope>NUCLEOTIDE SEQUENCE</scope>
    <source>
        <strain evidence="1">NBRC 109834</strain>
    </source>
</reference>
<sequence>MIDLDRIMPELVRHHLLPATYQCVFVAGSLIRGWGNETSDVDIYIVTDSPWQSGSADPRPVQLRNGLVPAEIHHLAGRRWDIEYWHAEQVDELLEKVGWEDVNRGGAAARQMSWLENDFLERVSYGVALAGQSYLAELARRREASAFRSLMVARALDYLDLSTEDATGQLDSDDVESAVIAAKLAFGSAVDALLASHGEFGNNEKWRARRMRVVTPKELSFEDYWSVETMRDFDPATPRSWVEQVLARCNRIATEVVV</sequence>
<organism evidence="1 2">
    <name type="scientific">Rhizocola hellebori</name>
    <dbReference type="NCBI Taxonomy" id="1392758"/>
    <lineage>
        <taxon>Bacteria</taxon>
        <taxon>Bacillati</taxon>
        <taxon>Actinomycetota</taxon>
        <taxon>Actinomycetes</taxon>
        <taxon>Micromonosporales</taxon>
        <taxon>Micromonosporaceae</taxon>
        <taxon>Rhizocola</taxon>
    </lineage>
</organism>
<dbReference type="RefSeq" id="WP_203914531.1">
    <property type="nucleotide sequence ID" value="NZ_BONY01000107.1"/>
</dbReference>